<dbReference type="AlphaFoldDB" id="A0A5J4NN66"/>
<sequence>MHKLPGRKAFKTEQRNMSQETATSQQEMSSLKQPVVDEDESKPSNTIEDNSSTDLASGSRHTVSRQPNELQDYVNASPIYRIAMPSKGPVEMDFGQMEYICTQAPLENTCGDFWRMIVENNVDVIVMLNRLPKFCCAQPEFIPNCASLI</sequence>
<dbReference type="InterPro" id="IPR050348">
    <property type="entry name" value="Protein-Tyr_Phosphatase"/>
</dbReference>
<proteinExistence type="predicted"/>
<feature type="region of interest" description="Disordered" evidence="1">
    <location>
        <begin position="1"/>
        <end position="70"/>
    </location>
</feature>
<evidence type="ECO:0000259" key="2">
    <source>
        <dbReference type="PROSITE" id="PS50055"/>
    </source>
</evidence>
<evidence type="ECO:0000313" key="4">
    <source>
        <dbReference type="Proteomes" id="UP000324629"/>
    </source>
</evidence>
<dbReference type="SUPFAM" id="SSF52799">
    <property type="entry name" value="(Phosphotyrosine protein) phosphatases II"/>
    <property type="match status" value="1"/>
</dbReference>
<dbReference type="GO" id="GO:0004725">
    <property type="term" value="F:protein tyrosine phosphatase activity"/>
    <property type="evidence" value="ECO:0007669"/>
    <property type="project" value="InterPro"/>
</dbReference>
<dbReference type="Proteomes" id="UP000324629">
    <property type="component" value="Unassembled WGS sequence"/>
</dbReference>
<feature type="domain" description="Tyrosine-protein phosphatase" evidence="2">
    <location>
        <begin position="43"/>
        <end position="138"/>
    </location>
</feature>
<organism evidence="3 4">
    <name type="scientific">Paragonimus westermani</name>
    <dbReference type="NCBI Taxonomy" id="34504"/>
    <lineage>
        <taxon>Eukaryota</taxon>
        <taxon>Metazoa</taxon>
        <taxon>Spiralia</taxon>
        <taxon>Lophotrochozoa</taxon>
        <taxon>Platyhelminthes</taxon>
        <taxon>Trematoda</taxon>
        <taxon>Digenea</taxon>
        <taxon>Plagiorchiida</taxon>
        <taxon>Troglotremata</taxon>
        <taxon>Troglotrematidae</taxon>
        <taxon>Paragonimus</taxon>
    </lineage>
</organism>
<feature type="compositionally biased region" description="Polar residues" evidence="1">
    <location>
        <begin position="43"/>
        <end position="69"/>
    </location>
</feature>
<dbReference type="InterPro" id="IPR000242">
    <property type="entry name" value="PTP_cat"/>
</dbReference>
<name>A0A5J4NN66_9TREM</name>
<protein>
    <recommendedName>
        <fullName evidence="2">Tyrosine-protein phosphatase domain-containing protein</fullName>
    </recommendedName>
</protein>
<dbReference type="EMBL" id="QNGE01001681">
    <property type="protein sequence ID" value="KAA3677055.1"/>
    <property type="molecule type" value="Genomic_DNA"/>
</dbReference>
<dbReference type="Pfam" id="PF00102">
    <property type="entry name" value="Y_phosphatase"/>
    <property type="match status" value="1"/>
</dbReference>
<accession>A0A5J4NN66</accession>
<evidence type="ECO:0000256" key="1">
    <source>
        <dbReference type="SAM" id="MobiDB-lite"/>
    </source>
</evidence>
<dbReference type="PANTHER" id="PTHR19134:SF449">
    <property type="entry name" value="TYROSINE-PROTEIN PHOSPHATASE 1"/>
    <property type="match status" value="1"/>
</dbReference>
<dbReference type="Gene3D" id="3.90.190.10">
    <property type="entry name" value="Protein tyrosine phosphatase superfamily"/>
    <property type="match status" value="1"/>
</dbReference>
<dbReference type="PROSITE" id="PS50055">
    <property type="entry name" value="TYR_PHOSPHATASE_PTP"/>
    <property type="match status" value="1"/>
</dbReference>
<comment type="caution">
    <text evidence="3">The sequence shown here is derived from an EMBL/GenBank/DDBJ whole genome shotgun (WGS) entry which is preliminary data.</text>
</comment>
<reference evidence="3 4" key="1">
    <citation type="journal article" date="2019" name="Gigascience">
        <title>Whole-genome sequence of the oriental lung fluke Paragonimus westermani.</title>
        <authorList>
            <person name="Oey H."/>
            <person name="Zakrzewski M."/>
            <person name="Narain K."/>
            <person name="Devi K.R."/>
            <person name="Agatsuma T."/>
            <person name="Nawaratna S."/>
            <person name="Gobert G.N."/>
            <person name="Jones M.K."/>
            <person name="Ragan M.A."/>
            <person name="McManus D.P."/>
            <person name="Krause L."/>
        </authorList>
    </citation>
    <scope>NUCLEOTIDE SEQUENCE [LARGE SCALE GENOMIC DNA]</scope>
    <source>
        <strain evidence="3 4">IND2009</strain>
    </source>
</reference>
<gene>
    <name evidence="3" type="ORF">DEA37_0013388</name>
</gene>
<dbReference type="PANTHER" id="PTHR19134">
    <property type="entry name" value="RECEPTOR-TYPE TYROSINE-PROTEIN PHOSPHATASE"/>
    <property type="match status" value="1"/>
</dbReference>
<evidence type="ECO:0000313" key="3">
    <source>
        <dbReference type="EMBL" id="KAA3677055.1"/>
    </source>
</evidence>
<dbReference type="PRINTS" id="PR00700">
    <property type="entry name" value="PRTYPHPHTASE"/>
</dbReference>
<keyword evidence="4" id="KW-1185">Reference proteome</keyword>
<feature type="compositionally biased region" description="Polar residues" evidence="1">
    <location>
        <begin position="15"/>
        <end position="32"/>
    </location>
</feature>
<dbReference type="InterPro" id="IPR029021">
    <property type="entry name" value="Prot-tyrosine_phosphatase-like"/>
</dbReference>